<dbReference type="OrthoDB" id="9805159at2"/>
<protein>
    <recommendedName>
        <fullName evidence="6">Dystroglycan-type cadherin-like domain-containing protein</fullName>
    </recommendedName>
</protein>
<dbReference type="SUPFAM" id="SSF49313">
    <property type="entry name" value="Cadherin-like"/>
    <property type="match status" value="1"/>
</dbReference>
<dbReference type="InterPro" id="IPR022409">
    <property type="entry name" value="PKD/Chitinase_dom"/>
</dbReference>
<reference evidence="4 5" key="1">
    <citation type="submission" date="2018-11" db="EMBL/GenBank/DDBJ databases">
        <authorList>
            <person name="Zhou Z."/>
            <person name="Wang G."/>
        </authorList>
    </citation>
    <scope>NUCLEOTIDE SEQUENCE [LARGE SCALE GENOMIC DNA]</scope>
    <source>
        <strain evidence="4 5">KCTC42998</strain>
    </source>
</reference>
<keyword evidence="1" id="KW-0732">Signal</keyword>
<evidence type="ECO:0000259" key="3">
    <source>
        <dbReference type="SMART" id="SM00736"/>
    </source>
</evidence>
<dbReference type="InterPro" id="IPR006644">
    <property type="entry name" value="Cadg"/>
</dbReference>
<feature type="signal peptide" evidence="1">
    <location>
        <begin position="1"/>
        <end position="37"/>
    </location>
</feature>
<feature type="domain" description="PKD/Chitinase" evidence="2">
    <location>
        <begin position="618"/>
        <end position="682"/>
    </location>
</feature>
<dbReference type="EMBL" id="RQJP01000002">
    <property type="protein sequence ID" value="RRB15164.1"/>
    <property type="molecule type" value="Genomic_DNA"/>
</dbReference>
<evidence type="ECO:0000313" key="5">
    <source>
        <dbReference type="Proteomes" id="UP000274271"/>
    </source>
</evidence>
<dbReference type="GO" id="GO:0005509">
    <property type="term" value="F:calcium ion binding"/>
    <property type="evidence" value="ECO:0007669"/>
    <property type="project" value="InterPro"/>
</dbReference>
<name>A0A3P1CQD2_9BACT</name>
<feature type="chain" id="PRO_5018313363" description="Dystroglycan-type cadherin-like domain-containing protein" evidence="1">
    <location>
        <begin position="38"/>
        <end position="1313"/>
    </location>
</feature>
<feature type="domain" description="Dystroglycan-type cadherin-like" evidence="3">
    <location>
        <begin position="1022"/>
        <end position="1112"/>
    </location>
</feature>
<feature type="domain" description="PKD/Chitinase" evidence="2">
    <location>
        <begin position="685"/>
        <end position="753"/>
    </location>
</feature>
<keyword evidence="5" id="KW-1185">Reference proteome</keyword>
<gene>
    <name evidence="4" type="ORF">EHT87_11495</name>
</gene>
<proteinExistence type="predicted"/>
<dbReference type="Proteomes" id="UP000274271">
    <property type="component" value="Unassembled WGS sequence"/>
</dbReference>
<accession>A0A3P1CQD2</accession>
<feature type="domain" description="PKD/Chitinase" evidence="2">
    <location>
        <begin position="470"/>
        <end position="536"/>
    </location>
</feature>
<dbReference type="GO" id="GO:0016020">
    <property type="term" value="C:membrane"/>
    <property type="evidence" value="ECO:0007669"/>
    <property type="project" value="InterPro"/>
</dbReference>
<feature type="domain" description="PKD/Chitinase" evidence="2">
    <location>
        <begin position="1025"/>
        <end position="1108"/>
    </location>
</feature>
<dbReference type="InterPro" id="IPR015919">
    <property type="entry name" value="Cadherin-like_sf"/>
</dbReference>
<dbReference type="SMART" id="SM00089">
    <property type="entry name" value="PKD"/>
    <property type="match status" value="6"/>
</dbReference>
<sequence>MRQHYSFAPQPRHVHTRLLGRLLSGLLLLLTGLSAQAQKTWIGTTSNWNTASNWSPAGIPTASDNVVIAASAATQPVLSVPAVAGSVEVQSEATLSITSGGKLTLNGSRDFGQGQTTAFYTGGTVTNAGQLVIGNTAAVGRYGLINKGSFSNETGGHIAIDRTTGYGLQNSATTGRLFTNSGKIIIGANTTVGIVGLANAARFDNNPGGVISINGTEWYCLQNSGTFNNAAQISIGATVEVGYVGFFNLGSLDNNPGGIITIDRTSKFGMWNLGIVTNAAKITIGSIAQAAYWGLYNQTTFNNNPGGVIAIDRTTNLALKNEDNRIVPVSDATDNIFPYPDRIPQLAGPGNDTYAEFTNKGKIIIGAIEQFGLNGIRNVGNFYNTGCDAYIESYGNVSHWFLRRVSKPNQNFDVYTNFNNSGFIIEHAPCCSGNITYNSGVIRNLNGGYFDVDHNTGLLTTTPGGGPNDGPIVTANPSLTISQGQTTTLTASEALSYRWSTGETTASISVSTPGTYSVTGTVGECSGTTSVVVSERTEAPSVSITPSSATLSCSTPTVSLTANGTGSFRWSTGATTAQISVSTAGTYSVTVTSSDNRTATASVEVSGTTNAPSVSINSSSATLSCSSPTVSLTALGTGTVRWSTGSTNAQISVNTAGTYSVTLTSPGGCTATASVTISGSSEGPVALITPSSATLTCANPSVELVASGGTTYRWEDTSTSANRTITTAGTFSVTVTTGGCSATKTITISGSSEGPVALITPSSATLTCANPSVELVASGGTTYRWEDTSTSANRTITTAGTYSVTVTTGGCSANASVTISGALTKPPIPNLVSSTVIQGAPAVMLTATNCSGIINWNGPGGTSGTGTITVATTTPGSFVYQATCTLNSCTSDPASVTVVVTAPTVTGSFDGFINGADCSTFRGWVWDRNKPTTAISIDILDGATILATILASEFRQDLLDAGKGNGKHAFRFTIPESVKDGLPHSLSARVTGNSFVLKDSPKTLICQGNLTPESNQPPKPPTPTVLVTPVVAQVGVPFSAMLVAFTDPEGGTLSYGLSGLPEGLSLQLPNRIISGTPTQPGVFVLTYQATDPLGASNSVSFQLTVNPAETTTVTGSFEGYLDKLDCGGIRGWVWDRNKPNTPLTVEFYLEPSPGNVTVLGSTVANIFRQDLKDAGKGNGAHTYNFTPPSNVTNGTPVLARVLGSTYLLKGSPKVFQCNAPARLSAEENPQLQVSVLGNPVSREQVMVEVRGVQGQPLRLALFDPKGQLVTERLIDQAQAVEHQTLAPGARRAGVLLLQVTSGHQMRTVKVLIP</sequence>
<evidence type="ECO:0000313" key="4">
    <source>
        <dbReference type="EMBL" id="RRB15164.1"/>
    </source>
</evidence>
<dbReference type="Gene3D" id="2.60.40.10">
    <property type="entry name" value="Immunoglobulins"/>
    <property type="match status" value="1"/>
</dbReference>
<feature type="domain" description="PKD/Chitinase" evidence="2">
    <location>
        <begin position="756"/>
        <end position="824"/>
    </location>
</feature>
<evidence type="ECO:0000259" key="2">
    <source>
        <dbReference type="SMART" id="SM00089"/>
    </source>
</evidence>
<feature type="domain" description="PKD/Chitinase" evidence="2">
    <location>
        <begin position="541"/>
        <end position="608"/>
    </location>
</feature>
<dbReference type="RefSeq" id="WP_124906768.1">
    <property type="nucleotide sequence ID" value="NZ_RQJP01000002.1"/>
</dbReference>
<organism evidence="4 5">
    <name type="scientific">Larkinella knui</name>
    <dbReference type="NCBI Taxonomy" id="2025310"/>
    <lineage>
        <taxon>Bacteria</taxon>
        <taxon>Pseudomonadati</taxon>
        <taxon>Bacteroidota</taxon>
        <taxon>Cytophagia</taxon>
        <taxon>Cytophagales</taxon>
        <taxon>Spirosomataceae</taxon>
        <taxon>Larkinella</taxon>
    </lineage>
</organism>
<evidence type="ECO:0008006" key="6">
    <source>
        <dbReference type="Google" id="ProtNLM"/>
    </source>
</evidence>
<dbReference type="SMART" id="SM00736">
    <property type="entry name" value="CADG"/>
    <property type="match status" value="1"/>
</dbReference>
<dbReference type="InterPro" id="IPR013783">
    <property type="entry name" value="Ig-like_fold"/>
</dbReference>
<dbReference type="Pfam" id="PF05345">
    <property type="entry name" value="He_PIG"/>
    <property type="match status" value="1"/>
</dbReference>
<comment type="caution">
    <text evidence="4">The sequence shown here is derived from an EMBL/GenBank/DDBJ whole genome shotgun (WGS) entry which is preliminary data.</text>
</comment>
<evidence type="ECO:0000256" key="1">
    <source>
        <dbReference type="SAM" id="SignalP"/>
    </source>
</evidence>